<dbReference type="Pfam" id="PF03171">
    <property type="entry name" value="2OG-FeII_Oxy"/>
    <property type="match status" value="1"/>
</dbReference>
<name>A0A8H4N706_9PEZI</name>
<dbReference type="InterPro" id="IPR044861">
    <property type="entry name" value="IPNS-like_FE2OG_OXY"/>
</dbReference>
<dbReference type="InterPro" id="IPR050231">
    <property type="entry name" value="Iron_ascorbate_oxido_reductase"/>
</dbReference>
<dbReference type="EMBL" id="WWBZ02000001">
    <property type="protein sequence ID" value="KAF4313629.1"/>
    <property type="molecule type" value="Genomic_DNA"/>
</dbReference>
<gene>
    <name evidence="3" type="ORF">GTA08_BOTSDO00122</name>
</gene>
<feature type="domain" description="Isopenicillin N synthase-like Fe(2+) 2OG dioxygenase" evidence="2">
    <location>
        <begin position="115"/>
        <end position="217"/>
    </location>
</feature>
<accession>A0A8H4N706</accession>
<evidence type="ECO:0000256" key="1">
    <source>
        <dbReference type="ARBA" id="ARBA00008056"/>
    </source>
</evidence>
<dbReference type="SUPFAM" id="SSF51197">
    <property type="entry name" value="Clavaminate synthase-like"/>
    <property type="match status" value="1"/>
</dbReference>
<dbReference type="PANTHER" id="PTHR47990">
    <property type="entry name" value="2-OXOGLUTARATE (2OG) AND FE(II)-DEPENDENT OXYGENASE SUPERFAMILY PROTEIN-RELATED"/>
    <property type="match status" value="1"/>
</dbReference>
<organism evidence="3 4">
    <name type="scientific">Botryosphaeria dothidea</name>
    <dbReference type="NCBI Taxonomy" id="55169"/>
    <lineage>
        <taxon>Eukaryota</taxon>
        <taxon>Fungi</taxon>
        <taxon>Dikarya</taxon>
        <taxon>Ascomycota</taxon>
        <taxon>Pezizomycotina</taxon>
        <taxon>Dothideomycetes</taxon>
        <taxon>Dothideomycetes incertae sedis</taxon>
        <taxon>Botryosphaeriales</taxon>
        <taxon>Botryosphaeriaceae</taxon>
        <taxon>Botryosphaeria</taxon>
    </lineage>
</organism>
<evidence type="ECO:0000313" key="4">
    <source>
        <dbReference type="Proteomes" id="UP000572817"/>
    </source>
</evidence>
<evidence type="ECO:0000259" key="2">
    <source>
        <dbReference type="Pfam" id="PF03171"/>
    </source>
</evidence>
<comment type="similarity">
    <text evidence="1">Belongs to the iron/ascorbate-dependent oxidoreductase family.</text>
</comment>
<proteinExistence type="inferred from homology"/>
<reference evidence="3" key="1">
    <citation type="submission" date="2020-04" db="EMBL/GenBank/DDBJ databases">
        <title>Genome Assembly and Annotation of Botryosphaeria dothidea sdau 11-99, a Latent Pathogen of Apple Fruit Ring Rot in China.</title>
        <authorList>
            <person name="Yu C."/>
            <person name="Diao Y."/>
            <person name="Lu Q."/>
            <person name="Zhao J."/>
            <person name="Cui S."/>
            <person name="Peng C."/>
            <person name="He B."/>
            <person name="Liu H."/>
        </authorList>
    </citation>
    <scope>NUCLEOTIDE SEQUENCE [LARGE SCALE GENOMIC DNA]</scope>
    <source>
        <strain evidence="3">Sdau11-99</strain>
    </source>
</reference>
<dbReference type="AlphaFoldDB" id="A0A8H4N706"/>
<sequence length="302" mass="34659">MSLPAEEKVSYEATPEEDAGGIYVGFKPSGERGKLSGFHETIDHYNILVHDEKKRAHPRILEPYLDEAHHVMDIIRNNVLKKILSLVAMILEVPEEIILETHALGDQKSTEYYRYMIYNPRSDEEHEKYRGFYLPGHSDWGSFTFLFSQPVSALQLLDSHGSWKWVQHLPHAPIVNFGEAFELLTGGLFKATILCVCKPPKDQEKERRIGIIFFSRPASEYPLKPVASPLLKRLGMDQPVDSVVYNMREYLNARKHGYKRADFDHDRPKLEGIHAEQYPGDYHDPEDFKAWGKDLVPASVAT</sequence>
<dbReference type="Proteomes" id="UP000572817">
    <property type="component" value="Unassembled WGS sequence"/>
</dbReference>
<protein>
    <submittedName>
        <fullName evidence="3">Clavaminate synthase-like protein</fullName>
    </submittedName>
</protein>
<evidence type="ECO:0000313" key="3">
    <source>
        <dbReference type="EMBL" id="KAF4313629.1"/>
    </source>
</evidence>
<dbReference type="OrthoDB" id="406156at2759"/>
<dbReference type="Gene3D" id="2.60.120.330">
    <property type="entry name" value="B-lactam Antibiotic, Isopenicillin N Synthase, Chain"/>
    <property type="match status" value="1"/>
</dbReference>
<comment type="caution">
    <text evidence="3">The sequence shown here is derived from an EMBL/GenBank/DDBJ whole genome shotgun (WGS) entry which is preliminary data.</text>
</comment>
<dbReference type="InterPro" id="IPR027443">
    <property type="entry name" value="IPNS-like_sf"/>
</dbReference>
<keyword evidence="4" id="KW-1185">Reference proteome</keyword>